<evidence type="ECO:0008006" key="9">
    <source>
        <dbReference type="Google" id="ProtNLM"/>
    </source>
</evidence>
<evidence type="ECO:0000256" key="6">
    <source>
        <dbReference type="ARBA" id="ARBA00023328"/>
    </source>
</evidence>
<comment type="similarity">
    <text evidence="3">Belongs to the CENP-I/CTF3 family.</text>
</comment>
<dbReference type="InterPro" id="IPR012485">
    <property type="entry name" value="CENP-I"/>
</dbReference>
<comment type="subcellular location">
    <subcellularLocation>
        <location evidence="2">Chromosome</location>
        <location evidence="2">Centromere</location>
    </subcellularLocation>
    <subcellularLocation>
        <location evidence="1">Nucleus</location>
    </subcellularLocation>
</comment>
<organism evidence="7 8">
    <name type="scientific">Staurois parvus</name>
    <dbReference type="NCBI Taxonomy" id="386267"/>
    <lineage>
        <taxon>Eukaryota</taxon>
        <taxon>Metazoa</taxon>
        <taxon>Chordata</taxon>
        <taxon>Craniata</taxon>
        <taxon>Vertebrata</taxon>
        <taxon>Euteleostomi</taxon>
        <taxon>Amphibia</taxon>
        <taxon>Batrachia</taxon>
        <taxon>Anura</taxon>
        <taxon>Neobatrachia</taxon>
        <taxon>Ranoidea</taxon>
        <taxon>Ranidae</taxon>
        <taxon>Staurois</taxon>
    </lineage>
</organism>
<keyword evidence="4" id="KW-0158">Chromosome</keyword>
<sequence length="111" mass="12800">IAATKNYWLAFTLHEECAWYNGKKQSKEDVASFLDTVVTAQEFLQDGLSGTEEFLFKCLPHWNGCHRSQILGLISQIPLHAFSEIERLLYETLTQMFIPSSLWFKVDVLKS</sequence>
<feature type="non-terminal residue" evidence="7">
    <location>
        <position position="111"/>
    </location>
</feature>
<comment type="caution">
    <text evidence="7">The sequence shown here is derived from an EMBL/GenBank/DDBJ whole genome shotgun (WGS) entry which is preliminary data.</text>
</comment>
<evidence type="ECO:0000313" key="7">
    <source>
        <dbReference type="EMBL" id="CAI9591848.1"/>
    </source>
</evidence>
<feature type="non-terminal residue" evidence="7">
    <location>
        <position position="1"/>
    </location>
</feature>
<evidence type="ECO:0000256" key="3">
    <source>
        <dbReference type="ARBA" id="ARBA00005470"/>
    </source>
</evidence>
<gene>
    <name evidence="7" type="ORF">SPARVUS_LOCUS11277367</name>
</gene>
<evidence type="ECO:0000256" key="5">
    <source>
        <dbReference type="ARBA" id="ARBA00023242"/>
    </source>
</evidence>
<keyword evidence="6" id="KW-0137">Centromere</keyword>
<dbReference type="Pfam" id="PF07778">
    <property type="entry name" value="CENP-I"/>
    <property type="match status" value="1"/>
</dbReference>
<name>A0ABN9F593_9NEOB</name>
<evidence type="ECO:0000256" key="4">
    <source>
        <dbReference type="ARBA" id="ARBA00022454"/>
    </source>
</evidence>
<accession>A0ABN9F593</accession>
<dbReference type="EMBL" id="CATNWA010016339">
    <property type="protein sequence ID" value="CAI9591848.1"/>
    <property type="molecule type" value="Genomic_DNA"/>
</dbReference>
<evidence type="ECO:0000256" key="1">
    <source>
        <dbReference type="ARBA" id="ARBA00004123"/>
    </source>
</evidence>
<dbReference type="PANTHER" id="PTHR48208:SF2">
    <property type="entry name" value="CENTROMERE PROTEIN I"/>
    <property type="match status" value="1"/>
</dbReference>
<reference evidence="7" key="1">
    <citation type="submission" date="2023-05" db="EMBL/GenBank/DDBJ databases">
        <authorList>
            <person name="Stuckert A."/>
        </authorList>
    </citation>
    <scope>NUCLEOTIDE SEQUENCE</scope>
</reference>
<keyword evidence="5" id="KW-0539">Nucleus</keyword>
<dbReference type="PANTHER" id="PTHR48208">
    <property type="entry name" value="CENTROMERE PROTEIN I"/>
    <property type="match status" value="1"/>
</dbReference>
<dbReference type="Proteomes" id="UP001162483">
    <property type="component" value="Unassembled WGS sequence"/>
</dbReference>
<evidence type="ECO:0000256" key="2">
    <source>
        <dbReference type="ARBA" id="ARBA00004584"/>
    </source>
</evidence>
<evidence type="ECO:0000313" key="8">
    <source>
        <dbReference type="Proteomes" id="UP001162483"/>
    </source>
</evidence>
<proteinExistence type="inferred from homology"/>
<protein>
    <recommendedName>
        <fullName evidence="9">Maturase K</fullName>
    </recommendedName>
</protein>
<keyword evidence="8" id="KW-1185">Reference proteome</keyword>